<dbReference type="NCBIfam" id="TIGR01084">
    <property type="entry name" value="mutY"/>
    <property type="match status" value="1"/>
</dbReference>
<dbReference type="Proteomes" id="UP001205906">
    <property type="component" value="Unassembled WGS sequence"/>
</dbReference>
<evidence type="ECO:0000256" key="14">
    <source>
        <dbReference type="RuleBase" id="RU365096"/>
    </source>
</evidence>
<dbReference type="InterPro" id="IPR023170">
    <property type="entry name" value="HhH_base_excis_C"/>
</dbReference>
<keyword evidence="10 14" id="KW-0408">Iron</keyword>
<comment type="caution">
    <text evidence="16">The sequence shown here is derived from an EMBL/GenBank/DDBJ whole genome shotgun (WGS) entry which is preliminary data.</text>
</comment>
<keyword evidence="17" id="KW-1185">Reference proteome</keyword>
<evidence type="ECO:0000256" key="8">
    <source>
        <dbReference type="ARBA" id="ARBA00022763"/>
    </source>
</evidence>
<dbReference type="InterPro" id="IPR015797">
    <property type="entry name" value="NUDIX_hydrolase-like_dom_sf"/>
</dbReference>
<comment type="similarity">
    <text evidence="3 14">Belongs to the Nth/MutY family.</text>
</comment>
<evidence type="ECO:0000256" key="5">
    <source>
        <dbReference type="ARBA" id="ARBA00022023"/>
    </source>
</evidence>
<name>A0ABT1C161_9HYPH</name>
<evidence type="ECO:0000256" key="9">
    <source>
        <dbReference type="ARBA" id="ARBA00022801"/>
    </source>
</evidence>
<evidence type="ECO:0000256" key="13">
    <source>
        <dbReference type="ARBA" id="ARBA00023295"/>
    </source>
</evidence>
<evidence type="ECO:0000256" key="10">
    <source>
        <dbReference type="ARBA" id="ARBA00023004"/>
    </source>
</evidence>
<comment type="cofactor">
    <cofactor evidence="14">
        <name>[4Fe-4S] cluster</name>
        <dbReference type="ChEBI" id="CHEBI:49883"/>
    </cofactor>
    <text evidence="14">Binds 1 [4Fe-4S] cluster.</text>
</comment>
<evidence type="ECO:0000313" key="16">
    <source>
        <dbReference type="EMBL" id="MCO6048566.1"/>
    </source>
</evidence>
<dbReference type="Gene3D" id="3.90.79.10">
    <property type="entry name" value="Nucleoside Triphosphate Pyrophosphohydrolase"/>
    <property type="match status" value="1"/>
</dbReference>
<organism evidence="16 17">
    <name type="scientific">Mesorhizobium liriopis</name>
    <dbReference type="NCBI Taxonomy" id="2953882"/>
    <lineage>
        <taxon>Bacteria</taxon>
        <taxon>Pseudomonadati</taxon>
        <taxon>Pseudomonadota</taxon>
        <taxon>Alphaproteobacteria</taxon>
        <taxon>Hyphomicrobiales</taxon>
        <taxon>Phyllobacteriaceae</taxon>
        <taxon>Mesorhizobium</taxon>
    </lineage>
</organism>
<evidence type="ECO:0000256" key="12">
    <source>
        <dbReference type="ARBA" id="ARBA00023204"/>
    </source>
</evidence>
<comment type="catalytic activity">
    <reaction evidence="1 14">
        <text>Hydrolyzes free adenine bases from 7,8-dihydro-8-oxoguanine:adenine mismatched double-stranded DNA, leaving an apurinic site.</text>
        <dbReference type="EC" id="3.2.2.31"/>
    </reaction>
</comment>
<keyword evidence="13 14" id="KW-0326">Glycosidase</keyword>
<evidence type="ECO:0000256" key="6">
    <source>
        <dbReference type="ARBA" id="ARBA00022485"/>
    </source>
</evidence>
<gene>
    <name evidence="16" type="primary">mutY</name>
    <name evidence="16" type="ORF">NGM99_02015</name>
</gene>
<dbReference type="SUPFAM" id="SSF48150">
    <property type="entry name" value="DNA-glycosylase"/>
    <property type="match status" value="1"/>
</dbReference>
<evidence type="ECO:0000256" key="11">
    <source>
        <dbReference type="ARBA" id="ARBA00023014"/>
    </source>
</evidence>
<keyword evidence="7" id="KW-0479">Metal-binding</keyword>
<keyword evidence="12" id="KW-0234">DNA repair</keyword>
<dbReference type="InterPro" id="IPR003265">
    <property type="entry name" value="HhH-GPD_domain"/>
</dbReference>
<dbReference type="InterPro" id="IPR004035">
    <property type="entry name" value="Endouclease-III_FeS-bd_BS"/>
</dbReference>
<dbReference type="Gene3D" id="1.10.1670.10">
    <property type="entry name" value="Helix-hairpin-Helix base-excision DNA repair enzymes (C-terminal)"/>
    <property type="match status" value="1"/>
</dbReference>
<sequence>MQNHLVASAEPTHPLAEALLDWYDTSARTLPWRVSPAALKSGAVPDPYRVWLSEIMLQQTMVEAVKPFFARFTSLWPTIEALAAAEADDIMKAWAGLGYYSRARNLVACAKVVAELGAFPQTEAELRKLPGLGAYTAASVAAIAFGQPAAVVDGNVERVMARMLALPVPPAKAKNAIREAVAAMVPPVRPGDFAQAMMDLGATVCTPRRPACMFCPWREPCLARQRGEQDLYPVKAPKAEKPTRVGAAFVAVRRDGAILLRKRAGTGLLAGMAEVPNSDWNARQDGDTTERAAPFHARWREVGTAEHGFTHFGLTLKVYRTDGVETAKAPPGSWWSQAAEWEGEALPTVMRKAIRCAIPTAFPPKAKGKP</sequence>
<protein>
    <recommendedName>
        <fullName evidence="5 14">Adenine DNA glycosylase</fullName>
        <ecNumber evidence="4 14">3.2.2.31</ecNumber>
    </recommendedName>
</protein>
<evidence type="ECO:0000256" key="4">
    <source>
        <dbReference type="ARBA" id="ARBA00012045"/>
    </source>
</evidence>
<dbReference type="Pfam" id="PF14815">
    <property type="entry name" value="NUDIX_4"/>
    <property type="match status" value="1"/>
</dbReference>
<evidence type="ECO:0000256" key="1">
    <source>
        <dbReference type="ARBA" id="ARBA00000843"/>
    </source>
</evidence>
<evidence type="ECO:0000256" key="2">
    <source>
        <dbReference type="ARBA" id="ARBA00002933"/>
    </source>
</evidence>
<dbReference type="CDD" id="cd03431">
    <property type="entry name" value="NUDIX_DNA_Glycosylase_C-MutY"/>
    <property type="match status" value="1"/>
</dbReference>
<dbReference type="InterPro" id="IPR011257">
    <property type="entry name" value="DNA_glycosylase"/>
</dbReference>
<evidence type="ECO:0000256" key="7">
    <source>
        <dbReference type="ARBA" id="ARBA00022723"/>
    </source>
</evidence>
<dbReference type="SMART" id="SM00478">
    <property type="entry name" value="ENDO3c"/>
    <property type="match status" value="1"/>
</dbReference>
<evidence type="ECO:0000313" key="17">
    <source>
        <dbReference type="Proteomes" id="UP001205906"/>
    </source>
</evidence>
<keyword evidence="9" id="KW-0378">Hydrolase</keyword>
<dbReference type="PANTHER" id="PTHR42944:SF1">
    <property type="entry name" value="ADENINE DNA GLYCOSYLASE"/>
    <property type="match status" value="1"/>
</dbReference>
<keyword evidence="8 14" id="KW-0227">DNA damage</keyword>
<dbReference type="Gene3D" id="1.10.340.30">
    <property type="entry name" value="Hypothetical protein, domain 2"/>
    <property type="match status" value="1"/>
</dbReference>
<dbReference type="SUPFAM" id="SSF55811">
    <property type="entry name" value="Nudix"/>
    <property type="match status" value="1"/>
</dbReference>
<dbReference type="InterPro" id="IPR029119">
    <property type="entry name" value="MutY_C"/>
</dbReference>
<reference evidence="16 17" key="1">
    <citation type="submission" date="2022-06" db="EMBL/GenBank/DDBJ databases">
        <title>Mesorhizobium sp. strain RP14 Genome sequencing and assembly.</title>
        <authorList>
            <person name="Kim I."/>
        </authorList>
    </citation>
    <scope>NUCLEOTIDE SEQUENCE [LARGE SCALE GENOMIC DNA]</scope>
    <source>
        <strain evidence="17">RP14(2022)</strain>
    </source>
</reference>
<comment type="function">
    <text evidence="2">Adenine glycosylase active on G-A mispairs. MutY also corrects error-prone DNA synthesis past GO lesions which are due to the oxidatively damaged form of guanine: 7,8-dihydro-8-oxoguanine (8-oxo-dGTP).</text>
</comment>
<proteinExistence type="inferred from homology"/>
<dbReference type="EMBL" id="JAMXQS010000001">
    <property type="protein sequence ID" value="MCO6048566.1"/>
    <property type="molecule type" value="Genomic_DNA"/>
</dbReference>
<dbReference type="InterPro" id="IPR044298">
    <property type="entry name" value="MIG/MutY"/>
</dbReference>
<dbReference type="RefSeq" id="WP_252815423.1">
    <property type="nucleotide sequence ID" value="NZ_JAMXQS010000001.1"/>
</dbReference>
<dbReference type="Pfam" id="PF00730">
    <property type="entry name" value="HhH-GPD"/>
    <property type="match status" value="1"/>
</dbReference>
<evidence type="ECO:0000259" key="15">
    <source>
        <dbReference type="SMART" id="SM00478"/>
    </source>
</evidence>
<dbReference type="PANTHER" id="PTHR42944">
    <property type="entry name" value="ADENINE DNA GLYCOSYLASE"/>
    <property type="match status" value="1"/>
</dbReference>
<feature type="domain" description="HhH-GPD" evidence="15">
    <location>
        <begin position="56"/>
        <end position="203"/>
    </location>
</feature>
<dbReference type="EC" id="3.2.2.31" evidence="4 14"/>
<dbReference type="InterPro" id="IPR005760">
    <property type="entry name" value="A/G_AdeGlyc_MutY"/>
</dbReference>
<evidence type="ECO:0000256" key="3">
    <source>
        <dbReference type="ARBA" id="ARBA00008343"/>
    </source>
</evidence>
<dbReference type="PROSITE" id="PS00764">
    <property type="entry name" value="ENDONUCLEASE_III_1"/>
    <property type="match status" value="1"/>
</dbReference>
<dbReference type="CDD" id="cd00056">
    <property type="entry name" value="ENDO3c"/>
    <property type="match status" value="1"/>
</dbReference>
<keyword evidence="6" id="KW-0004">4Fe-4S</keyword>
<keyword evidence="11" id="KW-0411">Iron-sulfur</keyword>
<accession>A0ABT1C161</accession>